<keyword evidence="9" id="KW-0460">Magnesium</keyword>
<dbReference type="Proteomes" id="UP000275281">
    <property type="component" value="Unassembled WGS sequence"/>
</dbReference>
<keyword evidence="4" id="KW-0548">Nucleotidyltransferase</keyword>
<evidence type="ECO:0000256" key="1">
    <source>
        <dbReference type="ARBA" id="ARBA00001946"/>
    </source>
</evidence>
<dbReference type="PANTHER" id="PTHR47545">
    <property type="entry name" value="MULTIFUNCTIONAL CCA PROTEIN"/>
    <property type="match status" value="1"/>
</dbReference>
<feature type="domain" description="Poly A polymerase head" evidence="12">
    <location>
        <begin position="7"/>
        <end position="126"/>
    </location>
</feature>
<dbReference type="PIRSF" id="PIRSF000813">
    <property type="entry name" value="CCA_bact"/>
    <property type="match status" value="1"/>
</dbReference>
<evidence type="ECO:0000256" key="11">
    <source>
        <dbReference type="RuleBase" id="RU003953"/>
    </source>
</evidence>
<dbReference type="GO" id="GO:0042245">
    <property type="term" value="P:RNA repair"/>
    <property type="evidence" value="ECO:0007669"/>
    <property type="project" value="UniProtKB-KW"/>
</dbReference>
<dbReference type="InterPro" id="IPR032828">
    <property type="entry name" value="PolyA_RNA-bd"/>
</dbReference>
<dbReference type="AlphaFoldDB" id="A0A3N5ZDM3"/>
<keyword evidence="2 11" id="KW-0808">Transferase</keyword>
<dbReference type="EMBL" id="RPOK01000001">
    <property type="protein sequence ID" value="RPJ68258.1"/>
    <property type="molecule type" value="Genomic_DNA"/>
</dbReference>
<name>A0A3N5ZDM3_9ALTE</name>
<dbReference type="GO" id="GO:0004810">
    <property type="term" value="F:CCA tRNA nucleotidyltransferase activity"/>
    <property type="evidence" value="ECO:0007669"/>
    <property type="project" value="InterPro"/>
</dbReference>
<dbReference type="OrthoDB" id="9805698at2"/>
<dbReference type="GO" id="GO:0003723">
    <property type="term" value="F:RNA binding"/>
    <property type="evidence" value="ECO:0007669"/>
    <property type="project" value="UniProtKB-KW"/>
</dbReference>
<keyword evidence="3" id="KW-0819">tRNA processing</keyword>
<keyword evidence="7" id="KW-0692">RNA repair</keyword>
<evidence type="ECO:0000256" key="9">
    <source>
        <dbReference type="ARBA" id="ARBA00022842"/>
    </source>
</evidence>
<dbReference type="Gene3D" id="3.30.460.10">
    <property type="entry name" value="Beta Polymerase, domain 2"/>
    <property type="match status" value="1"/>
</dbReference>
<dbReference type="GO" id="GO:0005524">
    <property type="term" value="F:ATP binding"/>
    <property type="evidence" value="ECO:0007669"/>
    <property type="project" value="UniProtKB-KW"/>
</dbReference>
<dbReference type="Pfam" id="PF12627">
    <property type="entry name" value="PolyA_pol_RNAbd"/>
    <property type="match status" value="1"/>
</dbReference>
<evidence type="ECO:0000256" key="6">
    <source>
        <dbReference type="ARBA" id="ARBA00022741"/>
    </source>
</evidence>
<evidence type="ECO:0000256" key="4">
    <source>
        <dbReference type="ARBA" id="ARBA00022695"/>
    </source>
</evidence>
<keyword evidence="5" id="KW-0479">Metal-binding</keyword>
<proteinExistence type="inferred from homology"/>
<evidence type="ECO:0000256" key="2">
    <source>
        <dbReference type="ARBA" id="ARBA00022679"/>
    </source>
</evidence>
<evidence type="ECO:0000256" key="5">
    <source>
        <dbReference type="ARBA" id="ARBA00022723"/>
    </source>
</evidence>
<comment type="cofactor">
    <cofactor evidence="1">
        <name>Mg(2+)</name>
        <dbReference type="ChEBI" id="CHEBI:18420"/>
    </cofactor>
</comment>
<dbReference type="Pfam" id="PF01743">
    <property type="entry name" value="PolyA_pol"/>
    <property type="match status" value="1"/>
</dbReference>
<accession>A0A3N5ZDM3</accession>
<keyword evidence="10 11" id="KW-0694">RNA-binding</keyword>
<evidence type="ECO:0000256" key="7">
    <source>
        <dbReference type="ARBA" id="ARBA00022800"/>
    </source>
</evidence>
<evidence type="ECO:0000259" key="13">
    <source>
        <dbReference type="Pfam" id="PF12627"/>
    </source>
</evidence>
<feature type="domain" description="tRNA nucleotidyltransferase/poly(A) polymerase RNA and SrmB- binding" evidence="13">
    <location>
        <begin position="153"/>
        <end position="211"/>
    </location>
</feature>
<comment type="caution">
    <text evidence="14">The sequence shown here is derived from an EMBL/GenBank/DDBJ whole genome shotgun (WGS) entry which is preliminary data.</text>
</comment>
<dbReference type="Gene3D" id="1.10.3090.10">
    <property type="entry name" value="cca-adding enzyme, domain 2"/>
    <property type="match status" value="1"/>
</dbReference>
<evidence type="ECO:0000313" key="15">
    <source>
        <dbReference type="Proteomes" id="UP000275281"/>
    </source>
</evidence>
<dbReference type="CDD" id="cd05398">
    <property type="entry name" value="NT_ClassII-CCAase"/>
    <property type="match status" value="1"/>
</dbReference>
<organism evidence="14 15">
    <name type="scientific">Alteromonas sediminis</name>
    <dbReference type="NCBI Taxonomy" id="2259342"/>
    <lineage>
        <taxon>Bacteria</taxon>
        <taxon>Pseudomonadati</taxon>
        <taxon>Pseudomonadota</taxon>
        <taxon>Gammaproteobacteria</taxon>
        <taxon>Alteromonadales</taxon>
        <taxon>Alteromonadaceae</taxon>
        <taxon>Alteromonas/Salinimonas group</taxon>
        <taxon>Alteromonas</taxon>
    </lineage>
</organism>
<keyword evidence="6" id="KW-0547">Nucleotide-binding</keyword>
<evidence type="ECO:0000256" key="8">
    <source>
        <dbReference type="ARBA" id="ARBA00022840"/>
    </source>
</evidence>
<dbReference type="GO" id="GO:0001680">
    <property type="term" value="P:tRNA 3'-terminal CCA addition"/>
    <property type="evidence" value="ECO:0007669"/>
    <property type="project" value="InterPro"/>
</dbReference>
<comment type="similarity">
    <text evidence="11">Belongs to the tRNA nucleotidyltransferase/poly(A) polymerase family.</text>
</comment>
<evidence type="ECO:0000313" key="14">
    <source>
        <dbReference type="EMBL" id="RPJ68258.1"/>
    </source>
</evidence>
<keyword evidence="8" id="KW-0067">ATP-binding</keyword>
<dbReference type="InterPro" id="IPR012006">
    <property type="entry name" value="CCA_bact"/>
</dbReference>
<keyword evidence="15" id="KW-1185">Reference proteome</keyword>
<dbReference type="SUPFAM" id="SSF81891">
    <property type="entry name" value="Poly A polymerase C-terminal region-like"/>
    <property type="match status" value="1"/>
</dbReference>
<reference evidence="14 15" key="1">
    <citation type="submission" date="2018-11" db="EMBL/GenBank/DDBJ databases">
        <authorList>
            <person name="Ye M.-Q."/>
            <person name="Du Z.-J."/>
        </authorList>
    </citation>
    <scope>NUCLEOTIDE SEQUENCE [LARGE SCALE GENOMIC DNA]</scope>
    <source>
        <strain evidence="14 15">U0105</strain>
    </source>
</reference>
<evidence type="ECO:0000259" key="12">
    <source>
        <dbReference type="Pfam" id="PF01743"/>
    </source>
</evidence>
<dbReference type="InterPro" id="IPR050124">
    <property type="entry name" value="tRNA_CCA-adding_enzyme"/>
</dbReference>
<evidence type="ECO:0000256" key="10">
    <source>
        <dbReference type="ARBA" id="ARBA00022884"/>
    </source>
</evidence>
<dbReference type="GO" id="GO:0046872">
    <property type="term" value="F:metal ion binding"/>
    <property type="evidence" value="ECO:0007669"/>
    <property type="project" value="UniProtKB-KW"/>
</dbReference>
<dbReference type="InterPro" id="IPR043519">
    <property type="entry name" value="NT_sf"/>
</dbReference>
<sequence>MIKNAKVYLVGGAVRDSLLDIDVKERDWVVVGATHQNMVEQGFIQVGKDFPVYLHPTTKEEYALARTERKSGQGYTGFTCDASEHVTLEDDLLRRDLTINAIAQDSEGNLYDPYHGLDDIKLKKLRHVSPAFSEDPLRILRVARFAARFAHLGFTLADDTLQLMQTMSRANELTSLAAERVWRETEKALSERRPDIFFQVLANANAISPWFTPLYPDIAKEAPLHLLQKIASEHDSDSVKRCCIAISLILPTGNASTWLKQIKAPKKLCQFSHTVDKVKDTLSTITDNPSSTLALFNRADVWRKEEEFLLMLDVMSQVFELSDAAWPEKQHKIKHALDAAKQVSAKALAESGLKGMAIKEALEQKRLYCIGEVLNL</sequence>
<gene>
    <name evidence="14" type="ORF">DRW07_02290</name>
</gene>
<dbReference type="SUPFAM" id="SSF81301">
    <property type="entry name" value="Nucleotidyltransferase"/>
    <property type="match status" value="1"/>
</dbReference>
<evidence type="ECO:0000256" key="3">
    <source>
        <dbReference type="ARBA" id="ARBA00022694"/>
    </source>
</evidence>
<protein>
    <submittedName>
        <fullName evidence="14">CCA tRNA nucleotidyltransferase</fullName>
    </submittedName>
</protein>
<dbReference type="InterPro" id="IPR002646">
    <property type="entry name" value="PolA_pol_head_dom"/>
</dbReference>
<dbReference type="PANTHER" id="PTHR47545:SF1">
    <property type="entry name" value="MULTIFUNCTIONAL CCA PROTEIN"/>
    <property type="match status" value="1"/>
</dbReference>